<dbReference type="Pfam" id="PF25484">
    <property type="entry name" value="DUF7907"/>
    <property type="match status" value="1"/>
</dbReference>
<sequence>MIASTILLGLLSLTAASPVPAAAAKPKYPLEETAKGFRLSVNVTDPSRDFHPSIQNTFVTSIHTGAGLALVGVINKGGRVFYQNGTAKEHRQGRATIITDGGTPLTPSGLKLTKDSKSKTLSSAHLDFGEGTPGVQLSSTKAYSFLLPETYLACNESLAYYQGEYFITIKQAKITKHSDGSVNRNIPKHCVPVRLVPECAKLEKLPKGSYSSHKYALDSQCYSDVSKIKWSKYGSV</sequence>
<evidence type="ECO:0000259" key="2">
    <source>
        <dbReference type="Pfam" id="PF25484"/>
    </source>
</evidence>
<dbReference type="Proteomes" id="UP000050424">
    <property type="component" value="Unassembled WGS sequence"/>
</dbReference>
<dbReference type="OrthoDB" id="3518533at2759"/>
<feature type="domain" description="DUF7907" evidence="2">
    <location>
        <begin position="35"/>
        <end position="199"/>
    </location>
</feature>
<evidence type="ECO:0000313" key="4">
    <source>
        <dbReference type="Proteomes" id="UP000050424"/>
    </source>
</evidence>
<accession>A0A0P7B2K0</accession>
<comment type="caution">
    <text evidence="3">The sequence shown here is derived from an EMBL/GenBank/DDBJ whole genome shotgun (WGS) entry which is preliminary data.</text>
</comment>
<feature type="signal peptide" evidence="1">
    <location>
        <begin position="1"/>
        <end position="16"/>
    </location>
</feature>
<gene>
    <name evidence="3" type="ORF">AK830_g2507</name>
</gene>
<dbReference type="STRING" id="78410.A0A0P7B2K0"/>
<dbReference type="InterPro" id="IPR057229">
    <property type="entry name" value="DUF7907"/>
</dbReference>
<organism evidence="3 4">
    <name type="scientific">Neonectria ditissima</name>
    <dbReference type="NCBI Taxonomy" id="78410"/>
    <lineage>
        <taxon>Eukaryota</taxon>
        <taxon>Fungi</taxon>
        <taxon>Dikarya</taxon>
        <taxon>Ascomycota</taxon>
        <taxon>Pezizomycotina</taxon>
        <taxon>Sordariomycetes</taxon>
        <taxon>Hypocreomycetidae</taxon>
        <taxon>Hypocreales</taxon>
        <taxon>Nectriaceae</taxon>
        <taxon>Neonectria</taxon>
    </lineage>
</organism>
<proteinExistence type="predicted"/>
<reference evidence="3 4" key="1">
    <citation type="submission" date="2015-09" db="EMBL/GenBank/DDBJ databases">
        <title>Draft genome of a European isolate of the apple canker pathogen Neonectria ditissima.</title>
        <authorList>
            <person name="Gomez-Cortecero A."/>
            <person name="Harrison R.J."/>
            <person name="Armitage A.D."/>
        </authorList>
    </citation>
    <scope>NUCLEOTIDE SEQUENCE [LARGE SCALE GENOMIC DNA]</scope>
    <source>
        <strain evidence="3 4">R09/05</strain>
    </source>
</reference>
<dbReference type="EMBL" id="LKCW01000024">
    <property type="protein sequence ID" value="KPM43986.1"/>
    <property type="molecule type" value="Genomic_DNA"/>
</dbReference>
<feature type="chain" id="PRO_5006135312" description="DUF7907 domain-containing protein" evidence="1">
    <location>
        <begin position="17"/>
        <end position="236"/>
    </location>
</feature>
<evidence type="ECO:0000256" key="1">
    <source>
        <dbReference type="SAM" id="SignalP"/>
    </source>
</evidence>
<keyword evidence="1" id="KW-0732">Signal</keyword>
<protein>
    <recommendedName>
        <fullName evidence="2">DUF7907 domain-containing protein</fullName>
    </recommendedName>
</protein>
<dbReference type="AlphaFoldDB" id="A0A0P7B2K0"/>
<keyword evidence="4" id="KW-1185">Reference proteome</keyword>
<evidence type="ECO:0000313" key="3">
    <source>
        <dbReference type="EMBL" id="KPM43986.1"/>
    </source>
</evidence>
<name>A0A0P7B2K0_9HYPO</name>